<dbReference type="GO" id="GO:0005524">
    <property type="term" value="F:ATP binding"/>
    <property type="evidence" value="ECO:0007669"/>
    <property type="project" value="UniProtKB-KW"/>
</dbReference>
<feature type="region of interest" description="Disordered" evidence="5">
    <location>
        <begin position="1"/>
        <end position="104"/>
    </location>
</feature>
<keyword evidence="4" id="KW-0238">DNA-binding</keyword>
<feature type="compositionally biased region" description="Polar residues" evidence="5">
    <location>
        <begin position="12"/>
        <end position="38"/>
    </location>
</feature>
<dbReference type="InterPro" id="IPR045076">
    <property type="entry name" value="MutS"/>
</dbReference>
<dbReference type="PANTHER" id="PTHR11361">
    <property type="entry name" value="DNA MISMATCH REPAIR PROTEIN MUTS FAMILY MEMBER"/>
    <property type="match status" value="1"/>
</dbReference>
<dbReference type="Pfam" id="PF00488">
    <property type="entry name" value="MutS_V"/>
    <property type="match status" value="1"/>
</dbReference>
<evidence type="ECO:0000256" key="4">
    <source>
        <dbReference type="ARBA" id="ARBA00023125"/>
    </source>
</evidence>
<keyword evidence="3" id="KW-0067">ATP-binding</keyword>
<evidence type="ECO:0000256" key="3">
    <source>
        <dbReference type="ARBA" id="ARBA00022840"/>
    </source>
</evidence>
<dbReference type="InterPro" id="IPR027417">
    <property type="entry name" value="P-loop_NTPase"/>
</dbReference>
<evidence type="ECO:0000256" key="2">
    <source>
        <dbReference type="ARBA" id="ARBA00022741"/>
    </source>
</evidence>
<dbReference type="GO" id="GO:0051026">
    <property type="term" value="P:chiasma assembly"/>
    <property type="evidence" value="ECO:0007669"/>
    <property type="project" value="TreeGrafter"/>
</dbReference>
<dbReference type="EMBL" id="JAFEKC020000018">
    <property type="protein sequence ID" value="KAK0509399.1"/>
    <property type="molecule type" value="Genomic_DNA"/>
</dbReference>
<evidence type="ECO:0000313" key="8">
    <source>
        <dbReference type="Proteomes" id="UP001166286"/>
    </source>
</evidence>
<dbReference type="GO" id="GO:0030983">
    <property type="term" value="F:mismatched DNA binding"/>
    <property type="evidence" value="ECO:0007669"/>
    <property type="project" value="InterPro"/>
</dbReference>
<reference evidence="7" key="1">
    <citation type="submission" date="2023-03" db="EMBL/GenBank/DDBJ databases">
        <title>Complete genome of Cladonia borealis.</title>
        <authorList>
            <person name="Park H."/>
        </authorList>
    </citation>
    <scope>NUCLEOTIDE SEQUENCE</scope>
    <source>
        <strain evidence="7">ANT050790</strain>
    </source>
</reference>
<keyword evidence="8" id="KW-1185">Reference proteome</keyword>
<dbReference type="PANTHER" id="PTHR11361:SF20">
    <property type="entry name" value="MUTS PROTEIN HOMOLOG 5"/>
    <property type="match status" value="1"/>
</dbReference>
<protein>
    <recommendedName>
        <fullName evidence="6">DNA mismatch repair proteins mutS family domain-containing protein</fullName>
    </recommendedName>
</protein>
<dbReference type="Gene3D" id="3.40.50.300">
    <property type="entry name" value="P-loop containing nucleotide triphosphate hydrolases"/>
    <property type="match status" value="1"/>
</dbReference>
<sequence>MTATKRYHDGSTAATPTLSSSNGSRTPSVAPSPSVPQHQRSRHAQQHPRKRVSSRPSSSRIDPVTSSSRPYVAQKYARQTYTTPSASALQPENDAEVKEREDSDSLDEVIMAVDMRDRGTIGCAYYLPREQTLYMMADVERGGVDVIDTLKLQIQPTVVILSLRADEAVEKCFDPEGRSRDSVSGDSDQLRLPFIVEYRPSPEFDYEAGKNKLINLQLFADGGPEVTFVTPGMNDALADYEDGNEVGCTSRQGRLLRLSAWIDMESRLSVRCAGALLTYIGRRKAVEYLPNDADAVESFRISTLEMFSLKGQMFVNADTIASLQVLQLESSPNIHSHGPTRASSGSKEGLSVYGLFHHLAKTPQGKYLLRQYFLRPILDINVINERLETASVFLRPDNDAPMNSIVKNLGQIKNMKTVTLHLRKGISNGSSKGGGIKSGIWSSLRSFAFHTLQIRDALKEVIGGDRLAIVVKIFEKFDTHDIANVGRMISEIIDFAASFEIHRTVIKSGVDDELDAMKRTYDGMEDLLTKVSQDIAATIPKVYTFQLNVIFFPQIGFLITIPLNPDTGRGDYEGGEREDQRWTRIFSNGDRAYYKDSRMKELDDTFGDMYSVICDKEIDIVHELGQKVLEREAMLNLASDICGELDRHVWKLNRSSSLADNFSLLALAQGAKIYKYCRPQMTQDNIIMIKGGRHPLQELTVPSFVPNDTSLVGGPGTNSLDHEYEGLYESRGGISRSQSIHDPETCGGPSMLMMTGPNYSGKSVYLKQVALIVYMAHVGCFVPADRAVIGLTDKILTRIATRETVSKFQSAFMIDLQQIALATTLATHRSLVILDELGKGTDSSDGAGLACGVFEHFLGLGNDRPKVLGATHFHEIFENGFLKPRPSLEFGYMEVRLDQDAQDIEDQITYLYNFRHGRSVTSYGSCCAALNGVDSVIVERANQLVELSAKGENLVAACAAISPEEEEDLKHAEETARYFLLQDFRNLIVQDAEIDGQEDPRKVLEGVMR</sequence>
<dbReference type="InterPro" id="IPR036187">
    <property type="entry name" value="DNA_mismatch_repair_MutS_sf"/>
</dbReference>
<keyword evidence="2" id="KW-0547">Nucleotide-binding</keyword>
<evidence type="ECO:0000259" key="6">
    <source>
        <dbReference type="PROSITE" id="PS00486"/>
    </source>
</evidence>
<dbReference type="SUPFAM" id="SSF48334">
    <property type="entry name" value="DNA repair protein MutS, domain III"/>
    <property type="match status" value="1"/>
</dbReference>
<dbReference type="InterPro" id="IPR000432">
    <property type="entry name" value="DNA_mismatch_repair_MutS_C"/>
</dbReference>
<feature type="compositionally biased region" description="Basic residues" evidence="5">
    <location>
        <begin position="39"/>
        <end position="53"/>
    </location>
</feature>
<dbReference type="PROSITE" id="PS00486">
    <property type="entry name" value="DNA_MISMATCH_REPAIR_2"/>
    <property type="match status" value="1"/>
</dbReference>
<dbReference type="SMART" id="SM00533">
    <property type="entry name" value="MUTSd"/>
    <property type="match status" value="1"/>
</dbReference>
<dbReference type="SMART" id="SM00534">
    <property type="entry name" value="MUTSac"/>
    <property type="match status" value="1"/>
</dbReference>
<feature type="domain" description="DNA mismatch repair proteins mutS family" evidence="6">
    <location>
        <begin position="830"/>
        <end position="846"/>
    </location>
</feature>
<name>A0AA39V329_9LECA</name>
<evidence type="ECO:0000256" key="5">
    <source>
        <dbReference type="SAM" id="MobiDB-lite"/>
    </source>
</evidence>
<dbReference type="SUPFAM" id="SSF52540">
    <property type="entry name" value="P-loop containing nucleoside triphosphate hydrolases"/>
    <property type="match status" value="1"/>
</dbReference>
<comment type="similarity">
    <text evidence="1">Belongs to the DNA mismatch repair MutS family.</text>
</comment>
<dbReference type="GO" id="GO:0006298">
    <property type="term" value="P:mismatch repair"/>
    <property type="evidence" value="ECO:0007669"/>
    <property type="project" value="InterPro"/>
</dbReference>
<evidence type="ECO:0000256" key="1">
    <source>
        <dbReference type="ARBA" id="ARBA00006271"/>
    </source>
</evidence>
<dbReference type="GO" id="GO:0140664">
    <property type="term" value="F:ATP-dependent DNA damage sensor activity"/>
    <property type="evidence" value="ECO:0007669"/>
    <property type="project" value="InterPro"/>
</dbReference>
<dbReference type="Proteomes" id="UP001166286">
    <property type="component" value="Unassembled WGS sequence"/>
</dbReference>
<gene>
    <name evidence="7" type="ORF">JMJ35_007793</name>
</gene>
<dbReference type="AlphaFoldDB" id="A0AA39V329"/>
<evidence type="ECO:0000313" key="7">
    <source>
        <dbReference type="EMBL" id="KAK0509399.1"/>
    </source>
</evidence>
<dbReference type="InterPro" id="IPR007696">
    <property type="entry name" value="DNA_mismatch_repair_MutS_core"/>
</dbReference>
<dbReference type="Gene3D" id="1.10.1420.10">
    <property type="match status" value="1"/>
</dbReference>
<comment type="caution">
    <text evidence="7">The sequence shown here is derived from an EMBL/GenBank/DDBJ whole genome shotgun (WGS) entry which is preliminary data.</text>
</comment>
<dbReference type="GO" id="GO:0005634">
    <property type="term" value="C:nucleus"/>
    <property type="evidence" value="ECO:0007669"/>
    <property type="project" value="TreeGrafter"/>
</dbReference>
<dbReference type="CDD" id="cd03281">
    <property type="entry name" value="ABC_MSH5_euk"/>
    <property type="match status" value="1"/>
</dbReference>
<organism evidence="7 8">
    <name type="scientific">Cladonia borealis</name>
    <dbReference type="NCBI Taxonomy" id="184061"/>
    <lineage>
        <taxon>Eukaryota</taxon>
        <taxon>Fungi</taxon>
        <taxon>Dikarya</taxon>
        <taxon>Ascomycota</taxon>
        <taxon>Pezizomycotina</taxon>
        <taxon>Lecanoromycetes</taxon>
        <taxon>OSLEUM clade</taxon>
        <taxon>Lecanoromycetidae</taxon>
        <taxon>Lecanorales</taxon>
        <taxon>Lecanorineae</taxon>
        <taxon>Cladoniaceae</taxon>
        <taxon>Cladonia</taxon>
    </lineage>
</organism>
<accession>A0AA39V329</accession>
<proteinExistence type="inferred from homology"/>
<dbReference type="Pfam" id="PF05192">
    <property type="entry name" value="MutS_III"/>
    <property type="match status" value="1"/>
</dbReference>
<feature type="compositionally biased region" description="Polar residues" evidence="5">
    <location>
        <begin position="77"/>
        <end position="90"/>
    </location>
</feature>